<dbReference type="CDD" id="cd09008">
    <property type="entry name" value="MTAN"/>
    <property type="match status" value="1"/>
</dbReference>
<reference evidence="8 9" key="1">
    <citation type="submission" date="2016-10" db="EMBL/GenBank/DDBJ databases">
        <authorList>
            <person name="de Groot N.N."/>
        </authorList>
    </citation>
    <scope>NUCLEOTIDE SEQUENCE [LARGE SCALE GENOMIC DNA]</scope>
    <source>
        <strain evidence="8 9">NLAE-zl-G419</strain>
    </source>
</reference>
<evidence type="ECO:0000313" key="7">
    <source>
        <dbReference type="EMBL" id="PWL51700.1"/>
    </source>
</evidence>
<dbReference type="EMBL" id="FOOE01000036">
    <property type="protein sequence ID" value="SFG23364.1"/>
    <property type="molecule type" value="Genomic_DNA"/>
</dbReference>
<dbReference type="GeneID" id="90543278"/>
<dbReference type="STRING" id="1529.SAMN04487885_13615"/>
<organism evidence="8 9">
    <name type="scientific">Clostridium cadaveris</name>
    <dbReference type="NCBI Taxonomy" id="1529"/>
    <lineage>
        <taxon>Bacteria</taxon>
        <taxon>Bacillati</taxon>
        <taxon>Bacillota</taxon>
        <taxon>Clostridia</taxon>
        <taxon>Eubacteriales</taxon>
        <taxon>Clostridiaceae</taxon>
        <taxon>Clostridium</taxon>
    </lineage>
</organism>
<dbReference type="PANTHER" id="PTHR46832:SF1">
    <property type="entry name" value="5'-METHYLTHIOADENOSINE_S-ADENOSYLHOMOCYSTEINE NUCLEOSIDASE"/>
    <property type="match status" value="1"/>
</dbReference>
<evidence type="ECO:0000313" key="8">
    <source>
        <dbReference type="EMBL" id="SFG23364.1"/>
    </source>
</evidence>
<dbReference type="InterPro" id="IPR000845">
    <property type="entry name" value="Nucleoside_phosphorylase_d"/>
</dbReference>
<dbReference type="GO" id="GO:0019284">
    <property type="term" value="P:L-methionine salvage from S-adenosylmethionine"/>
    <property type="evidence" value="ECO:0007669"/>
    <property type="project" value="TreeGrafter"/>
</dbReference>
<dbReference type="AlphaFoldDB" id="A0A1I2Q4W0"/>
<evidence type="ECO:0000256" key="2">
    <source>
        <dbReference type="ARBA" id="ARBA00011974"/>
    </source>
</evidence>
<dbReference type="EC" id="3.2.2.9" evidence="2"/>
<accession>A0A1I2Q4W0</accession>
<dbReference type="UniPathway" id="UPA00904">
    <property type="reaction ID" value="UER00871"/>
</dbReference>
<keyword evidence="5" id="KW-0486">Methionine biosynthesis</keyword>
<dbReference type="GO" id="GO:0009164">
    <property type="term" value="P:nucleoside catabolic process"/>
    <property type="evidence" value="ECO:0007669"/>
    <property type="project" value="InterPro"/>
</dbReference>
<dbReference type="Proteomes" id="UP000246114">
    <property type="component" value="Unassembled WGS sequence"/>
</dbReference>
<proteinExistence type="predicted"/>
<keyword evidence="4" id="KW-0378">Hydrolase</keyword>
<dbReference type="InterPro" id="IPR010049">
    <property type="entry name" value="MTA_SAH_Nsdase"/>
</dbReference>
<dbReference type="Pfam" id="PF01048">
    <property type="entry name" value="PNP_UDP_1"/>
    <property type="match status" value="1"/>
</dbReference>
<dbReference type="NCBIfam" id="TIGR01704">
    <property type="entry name" value="MTA_SAH-Nsdase"/>
    <property type="match status" value="1"/>
</dbReference>
<keyword evidence="9" id="KW-1185">Reference proteome</keyword>
<comment type="pathway">
    <text evidence="1">Amino-acid biosynthesis; L-methionine biosynthesis via salvage pathway; S-methyl-5-thio-alpha-D-ribose 1-phosphate from S-methyl-5'-thioadenosine (hydrolase route): step 1/2.</text>
</comment>
<dbReference type="GO" id="GO:0019509">
    <property type="term" value="P:L-methionine salvage from methylthioadenosine"/>
    <property type="evidence" value="ECO:0007669"/>
    <property type="project" value="UniProtKB-UniPathway"/>
</dbReference>
<evidence type="ECO:0000313" key="10">
    <source>
        <dbReference type="Proteomes" id="UP000246114"/>
    </source>
</evidence>
<dbReference type="RefSeq" id="WP_027639766.1">
    <property type="nucleotide sequence ID" value="NZ_BAAACD010000037.1"/>
</dbReference>
<dbReference type="eggNOG" id="COG0775">
    <property type="taxonomic scope" value="Bacteria"/>
</dbReference>
<evidence type="ECO:0000313" key="9">
    <source>
        <dbReference type="Proteomes" id="UP000182135"/>
    </source>
</evidence>
<protein>
    <recommendedName>
        <fullName evidence="2">adenosylhomocysteine nucleosidase</fullName>
        <ecNumber evidence="2">3.2.2.9</ecNumber>
    </recommendedName>
</protein>
<dbReference type="GO" id="GO:0005829">
    <property type="term" value="C:cytosol"/>
    <property type="evidence" value="ECO:0007669"/>
    <property type="project" value="TreeGrafter"/>
</dbReference>
<keyword evidence="3" id="KW-0028">Amino-acid biosynthesis</keyword>
<evidence type="ECO:0000256" key="5">
    <source>
        <dbReference type="ARBA" id="ARBA00023167"/>
    </source>
</evidence>
<name>A0A1I2Q4W0_9CLOT</name>
<feature type="domain" description="Nucleoside phosphorylase" evidence="6">
    <location>
        <begin position="3"/>
        <end position="227"/>
    </location>
</feature>
<dbReference type="OrthoDB" id="9792278at2"/>
<dbReference type="GO" id="GO:0008930">
    <property type="term" value="F:methylthioadenosine nucleosidase activity"/>
    <property type="evidence" value="ECO:0007669"/>
    <property type="project" value="InterPro"/>
</dbReference>
<gene>
    <name evidence="7" type="ORF">DBY38_13575</name>
    <name evidence="8" type="ORF">SAMN04487885_13615</name>
</gene>
<dbReference type="GO" id="GO:0008782">
    <property type="term" value="F:adenosylhomocysteine nucleosidase activity"/>
    <property type="evidence" value="ECO:0007669"/>
    <property type="project" value="UniProtKB-EC"/>
</dbReference>
<evidence type="ECO:0000256" key="1">
    <source>
        <dbReference type="ARBA" id="ARBA00004945"/>
    </source>
</evidence>
<dbReference type="PANTHER" id="PTHR46832">
    <property type="entry name" value="5'-METHYLTHIOADENOSINE/S-ADENOSYLHOMOCYSTEINE NUCLEOSIDASE"/>
    <property type="match status" value="1"/>
</dbReference>
<dbReference type="Gene3D" id="3.40.50.1580">
    <property type="entry name" value="Nucleoside phosphorylase domain"/>
    <property type="match status" value="1"/>
</dbReference>
<dbReference type="SUPFAM" id="SSF53167">
    <property type="entry name" value="Purine and uridine phosphorylases"/>
    <property type="match status" value="1"/>
</dbReference>
<dbReference type="InterPro" id="IPR035994">
    <property type="entry name" value="Nucleoside_phosphorylase_sf"/>
</dbReference>
<evidence type="ECO:0000256" key="3">
    <source>
        <dbReference type="ARBA" id="ARBA00022605"/>
    </source>
</evidence>
<evidence type="ECO:0000256" key="4">
    <source>
        <dbReference type="ARBA" id="ARBA00022801"/>
    </source>
</evidence>
<dbReference type="Proteomes" id="UP000182135">
    <property type="component" value="Unassembled WGS sequence"/>
</dbReference>
<dbReference type="NCBIfam" id="NF004079">
    <property type="entry name" value="PRK05584.1"/>
    <property type="match status" value="1"/>
</dbReference>
<evidence type="ECO:0000259" key="6">
    <source>
        <dbReference type="Pfam" id="PF01048"/>
    </source>
</evidence>
<dbReference type="EMBL" id="QAMZ01000054">
    <property type="protein sequence ID" value="PWL51700.1"/>
    <property type="molecule type" value="Genomic_DNA"/>
</dbReference>
<sequence length="230" mass="24599">MVLGIIAAMEEELQPLLGEMKAETTRTIAHMTFHEGYILNKKVVAVISGIGKVNSAICAQILITTFGATKVINVGVAGGVGDSIAPGDVVIADSLIQHDMNSTAFGYPHGQIPRLSTFDFKCDPELISLAKKAIENSSNFNSFIGTIVTGDEFVANVDKIRWLKDSFNALACEMEGGSIAQACYLNDTPCVVIRSISDNANTGAHMDYEKFKPIAVENSTAILKSIISNI</sequence>
<reference evidence="7 10" key="2">
    <citation type="submission" date="2018-03" db="EMBL/GenBank/DDBJ databases">
        <title>The uncultured portion of the human microbiome is neutrally assembled.</title>
        <authorList>
            <person name="Jeraldo P."/>
            <person name="Boardman L."/>
            <person name="White B.A."/>
            <person name="Nelson H."/>
            <person name="Goldenfeld N."/>
            <person name="Chia N."/>
        </authorList>
    </citation>
    <scope>NUCLEOTIDE SEQUENCE [LARGE SCALE GENOMIC DNA]</scope>
    <source>
        <strain evidence="7">CIM:MAG 903</strain>
    </source>
</reference>